<dbReference type="OrthoDB" id="9801056at2"/>
<evidence type="ECO:0000313" key="5">
    <source>
        <dbReference type="Proteomes" id="UP000236745"/>
    </source>
</evidence>
<dbReference type="EMBL" id="FNVQ01000002">
    <property type="protein sequence ID" value="SEG48996.1"/>
    <property type="molecule type" value="Genomic_DNA"/>
</dbReference>
<dbReference type="Proteomes" id="UP000236745">
    <property type="component" value="Unassembled WGS sequence"/>
</dbReference>
<dbReference type="Pfam" id="PF01370">
    <property type="entry name" value="Epimerase"/>
    <property type="match status" value="1"/>
</dbReference>
<dbReference type="AlphaFoldDB" id="A0A1H6AMJ9"/>
<dbReference type="RefSeq" id="WP_104003188.1">
    <property type="nucleotide sequence ID" value="NZ_FNVQ01000002.1"/>
</dbReference>
<feature type="domain" description="NAD-dependent epimerase/dehydratase" evidence="3">
    <location>
        <begin position="3"/>
        <end position="198"/>
    </location>
</feature>
<keyword evidence="1" id="KW-0521">NADP</keyword>
<name>A0A1H6AMJ9_9GAMM</name>
<proteinExistence type="predicted"/>
<sequence>MKVLVTGGNGFVGRALVNRLLKDRSIELLTVVDCSVDGLPDDPRITAVSGSIVDTGVLKQAFASRPEVIYHLASIPGGAAEEHYELGLDVNLRATLAMLELVRCQGLCPVFLFSSSIAVYGAPMPDPVTDDSTMNPSLSYGAQKLAVEVLVKDYHRRGWIEARILRLPGIVARPPQPSGLRSAFMSDLFWKLSAGEPMICPVSPDAVAWWMSVGCCVDNLIHAVTDRDPAWQQRCDYTLPVLRLTVADVVEALAKRFGDNRTALVEYQPDDALEAVFGRFPELESGAALAAGFKHDGDLQSLIRRTLDQQVVQSVSLV</sequence>
<reference evidence="4 5" key="1">
    <citation type="submission" date="2016-10" db="EMBL/GenBank/DDBJ databases">
        <authorList>
            <person name="de Groot N.N."/>
        </authorList>
    </citation>
    <scope>NUCLEOTIDE SEQUENCE [LARGE SCALE GENOMIC DNA]</scope>
    <source>
        <strain evidence="4 5">DSM 22012</strain>
    </source>
</reference>
<gene>
    <name evidence="4" type="ORF">SAMN05444390_10276</name>
</gene>
<dbReference type="InterPro" id="IPR036291">
    <property type="entry name" value="NAD(P)-bd_dom_sf"/>
</dbReference>
<accession>A0A1H6AMJ9</accession>
<dbReference type="Gene3D" id="3.40.50.720">
    <property type="entry name" value="NAD(P)-binding Rossmann-like Domain"/>
    <property type="match status" value="1"/>
</dbReference>
<evidence type="ECO:0000259" key="3">
    <source>
        <dbReference type="Pfam" id="PF01370"/>
    </source>
</evidence>
<dbReference type="PANTHER" id="PTHR43103">
    <property type="entry name" value="NUCLEOSIDE-DIPHOSPHATE-SUGAR EPIMERASE"/>
    <property type="match status" value="1"/>
</dbReference>
<dbReference type="PANTHER" id="PTHR43103:SF3">
    <property type="entry name" value="ADP-L-GLYCERO-D-MANNO-HEPTOSE-6-EPIMERASE"/>
    <property type="match status" value="1"/>
</dbReference>
<keyword evidence="2" id="KW-0119">Carbohydrate metabolism</keyword>
<dbReference type="Gene3D" id="3.90.25.10">
    <property type="entry name" value="UDP-galactose 4-epimerase, domain 1"/>
    <property type="match status" value="1"/>
</dbReference>
<evidence type="ECO:0000256" key="1">
    <source>
        <dbReference type="ARBA" id="ARBA00022857"/>
    </source>
</evidence>
<evidence type="ECO:0000313" key="4">
    <source>
        <dbReference type="EMBL" id="SEG48996.1"/>
    </source>
</evidence>
<evidence type="ECO:0000256" key="2">
    <source>
        <dbReference type="ARBA" id="ARBA00023277"/>
    </source>
</evidence>
<organism evidence="4 5">
    <name type="scientific">Marinobacterium lutimaris</name>
    <dbReference type="NCBI Taxonomy" id="568106"/>
    <lineage>
        <taxon>Bacteria</taxon>
        <taxon>Pseudomonadati</taxon>
        <taxon>Pseudomonadota</taxon>
        <taxon>Gammaproteobacteria</taxon>
        <taxon>Oceanospirillales</taxon>
        <taxon>Oceanospirillaceae</taxon>
        <taxon>Marinobacterium</taxon>
    </lineage>
</organism>
<dbReference type="SUPFAM" id="SSF51735">
    <property type="entry name" value="NAD(P)-binding Rossmann-fold domains"/>
    <property type="match status" value="1"/>
</dbReference>
<dbReference type="InterPro" id="IPR001509">
    <property type="entry name" value="Epimerase_deHydtase"/>
</dbReference>
<protein>
    <submittedName>
        <fullName evidence="4">Nucleoside-diphosphate-sugar epimerase</fullName>
    </submittedName>
</protein>
<keyword evidence="5" id="KW-1185">Reference proteome</keyword>